<organism evidence="4 5">
    <name type="scientific">Pseudooceanicola atlanticus</name>
    <dbReference type="NCBI Taxonomy" id="1461694"/>
    <lineage>
        <taxon>Bacteria</taxon>
        <taxon>Pseudomonadati</taxon>
        <taxon>Pseudomonadota</taxon>
        <taxon>Alphaproteobacteria</taxon>
        <taxon>Rhodobacterales</taxon>
        <taxon>Paracoccaceae</taxon>
        <taxon>Pseudooceanicola</taxon>
    </lineage>
</organism>
<name>A0A0A0EJA6_9RHOB</name>
<sequence length="505" mass="53926">MCRLCDPRRPTLPCPTRRDFLKASTVGGAALAAGATLGTAASAQQAAESSIPDGMGEAGRRVLIRGGVVLSMDDGVGNFATGDVLIEGGNIVEVAARIDAPDATVIDAAGKIVMPGFIDTHHHQFETALRSQLAHGILINDGREVNATNYYETILQQFSMAYRPEDVYINELFAGIAQLDAGVTTVMDVSQIHHSPEHSDAAIEGLADAGRRGVFGYFEGHGDRTKYPQDARRIKEQYFASNDQLLTMVMGGEIYLPGYETSWQIGRELGLPIALHVVGTFGMAGTFDALAEAGEFGEDNIFIHMTGMSDMAWQRAADAGAHVSLAVPIEMHMRHGTPPIQKALDLGLSTSLSSDVECTMTADPFTQMRGLITLQRMFVNEAALSGADDYPALMQCADALRHATIEGAKGLKLDGVTGSLTPGKAADIILLDAEALNVAPLNNAAGAVVTLMERSNVDTVLVAGKPKKWQGQMVGFDVSRLRSELEASRDYLFETAGVEKDLFAL</sequence>
<evidence type="ECO:0000256" key="1">
    <source>
        <dbReference type="ARBA" id="ARBA00006745"/>
    </source>
</evidence>
<dbReference type="eggNOG" id="COG0402">
    <property type="taxonomic scope" value="Bacteria"/>
</dbReference>
<dbReference type="Gene3D" id="3.20.20.140">
    <property type="entry name" value="Metal-dependent hydrolases"/>
    <property type="match status" value="1"/>
</dbReference>
<dbReference type="Gene3D" id="2.30.40.10">
    <property type="entry name" value="Urease, subunit C, domain 1"/>
    <property type="match status" value="1"/>
</dbReference>
<dbReference type="Pfam" id="PF01979">
    <property type="entry name" value="Amidohydro_1"/>
    <property type="match status" value="1"/>
</dbReference>
<reference evidence="4 5" key="1">
    <citation type="journal article" date="2015" name="Antonie Van Leeuwenhoek">
        <title>Pseudooceanicola atlanticus gen. nov. sp. nov., isolated from surface seawater of the Atlantic Ocean and reclassification of Oceanicola batsensis, Oceanicola marinus, Oceanicola nitratireducens, Oceanicola nanhaiensis, Oceanicola antarcticus and Oceanicola flagellatus, as Pseudooceanicola batsensis comb. nov., Pseudooceanicola marinus comb. nov., Pseudooceanicola nitratireducens comb. nov., Pseudooceanicola nanhaiensis comb. nov., Pseudooceanicola antarcticus comb. nov., and Pseudooceanicola flagellatus comb. nov.</title>
        <authorList>
            <person name="Lai Q."/>
            <person name="Li G."/>
            <person name="Liu X."/>
            <person name="Du Y."/>
            <person name="Sun F."/>
            <person name="Shao Z."/>
        </authorList>
    </citation>
    <scope>NUCLEOTIDE SEQUENCE [LARGE SCALE GENOMIC DNA]</scope>
    <source>
        <strain evidence="4 5">22II-s11g</strain>
    </source>
</reference>
<evidence type="ECO:0000259" key="3">
    <source>
        <dbReference type="Pfam" id="PF01979"/>
    </source>
</evidence>
<comment type="similarity">
    <text evidence="1">Belongs to the metallo-dependent hydrolases superfamily. ATZ/TRZ family.</text>
</comment>
<dbReference type="NCBIfam" id="NF006056">
    <property type="entry name" value="PRK08204.1"/>
    <property type="match status" value="1"/>
</dbReference>
<dbReference type="SUPFAM" id="SSF51556">
    <property type="entry name" value="Metallo-dependent hydrolases"/>
    <property type="match status" value="1"/>
</dbReference>
<dbReference type="Proteomes" id="UP000030004">
    <property type="component" value="Unassembled WGS sequence"/>
</dbReference>
<dbReference type="InterPro" id="IPR032466">
    <property type="entry name" value="Metal_Hydrolase"/>
</dbReference>
<dbReference type="PANTHER" id="PTHR43794">
    <property type="entry name" value="AMINOHYDROLASE SSNA-RELATED"/>
    <property type="match status" value="1"/>
</dbReference>
<dbReference type="InterPro" id="IPR006311">
    <property type="entry name" value="TAT_signal"/>
</dbReference>
<dbReference type="AlphaFoldDB" id="A0A0A0EJA6"/>
<dbReference type="RefSeq" id="WP_052418244.1">
    <property type="nucleotide sequence ID" value="NZ_AQQX01000003.1"/>
</dbReference>
<dbReference type="PROSITE" id="PS51318">
    <property type="entry name" value="TAT"/>
    <property type="match status" value="1"/>
</dbReference>
<dbReference type="InterPro" id="IPR019546">
    <property type="entry name" value="TAT_signal_bac_arc"/>
</dbReference>
<dbReference type="InterPro" id="IPR011059">
    <property type="entry name" value="Metal-dep_hydrolase_composite"/>
</dbReference>
<protein>
    <submittedName>
        <fullName evidence="4">Amidohydrolase</fullName>
    </submittedName>
</protein>
<dbReference type="InterPro" id="IPR006680">
    <property type="entry name" value="Amidohydro-rel"/>
</dbReference>
<dbReference type="GO" id="GO:0016810">
    <property type="term" value="F:hydrolase activity, acting on carbon-nitrogen (but not peptide) bonds"/>
    <property type="evidence" value="ECO:0007669"/>
    <property type="project" value="InterPro"/>
</dbReference>
<dbReference type="SUPFAM" id="SSF51338">
    <property type="entry name" value="Composite domain of metallo-dependent hydrolases"/>
    <property type="match status" value="1"/>
</dbReference>
<evidence type="ECO:0000256" key="2">
    <source>
        <dbReference type="ARBA" id="ARBA00022801"/>
    </source>
</evidence>
<comment type="caution">
    <text evidence="4">The sequence shown here is derived from an EMBL/GenBank/DDBJ whole genome shotgun (WGS) entry which is preliminary data.</text>
</comment>
<dbReference type="InterPro" id="IPR050287">
    <property type="entry name" value="MTA/SAH_deaminase"/>
</dbReference>
<dbReference type="NCBIfam" id="TIGR01409">
    <property type="entry name" value="TAT_signal_seq"/>
    <property type="match status" value="1"/>
</dbReference>
<dbReference type="PANTHER" id="PTHR43794:SF11">
    <property type="entry name" value="AMIDOHYDROLASE-RELATED DOMAIN-CONTAINING PROTEIN"/>
    <property type="match status" value="1"/>
</dbReference>
<dbReference type="STRING" id="1461694.ATO9_11350"/>
<keyword evidence="5" id="KW-1185">Reference proteome</keyword>
<dbReference type="EMBL" id="AQQX01000003">
    <property type="protein sequence ID" value="KGM49252.1"/>
    <property type="molecule type" value="Genomic_DNA"/>
</dbReference>
<keyword evidence="2 4" id="KW-0378">Hydrolase</keyword>
<gene>
    <name evidence="4" type="ORF">ATO9_11350</name>
</gene>
<dbReference type="OrthoDB" id="9796020at2"/>
<proteinExistence type="inferred from homology"/>
<feature type="domain" description="Amidohydrolase-related" evidence="3">
    <location>
        <begin position="112"/>
        <end position="465"/>
    </location>
</feature>
<accession>A0A0A0EJA6</accession>
<evidence type="ECO:0000313" key="5">
    <source>
        <dbReference type="Proteomes" id="UP000030004"/>
    </source>
</evidence>
<evidence type="ECO:0000313" key="4">
    <source>
        <dbReference type="EMBL" id="KGM49252.1"/>
    </source>
</evidence>